<dbReference type="STRING" id="282301.A0A267E6I7"/>
<dbReference type="SMART" id="SM00957">
    <property type="entry name" value="SecA_DEAD"/>
    <property type="match status" value="1"/>
</dbReference>
<evidence type="ECO:0000259" key="6">
    <source>
        <dbReference type="PROSITE" id="PS51192"/>
    </source>
</evidence>
<evidence type="ECO:0000313" key="10">
    <source>
        <dbReference type="Proteomes" id="UP000215902"/>
    </source>
</evidence>
<dbReference type="InterPro" id="IPR036670">
    <property type="entry name" value="SecA_X-link_sf"/>
</dbReference>
<dbReference type="SUPFAM" id="SSF48452">
    <property type="entry name" value="TPR-like"/>
    <property type="match status" value="1"/>
</dbReference>
<dbReference type="Pfam" id="PF07517">
    <property type="entry name" value="SecA_DEAD"/>
    <property type="match status" value="1"/>
</dbReference>
<dbReference type="SUPFAM" id="SSF52540">
    <property type="entry name" value="P-loop containing nucleoside triphosphate hydrolases"/>
    <property type="match status" value="1"/>
</dbReference>
<proteinExistence type="predicted"/>
<dbReference type="Gene3D" id="3.40.50.300">
    <property type="entry name" value="P-loop containing nucleotide triphosphate hydrolases"/>
    <property type="match status" value="3"/>
</dbReference>
<keyword evidence="2" id="KW-0653">Protein transport</keyword>
<feature type="domain" description="Helicase C-terminal" evidence="7">
    <location>
        <begin position="1264"/>
        <end position="1420"/>
    </location>
</feature>
<evidence type="ECO:0000256" key="3">
    <source>
        <dbReference type="ARBA" id="ARBA00023010"/>
    </source>
</evidence>
<dbReference type="GO" id="GO:0006886">
    <property type="term" value="P:intracellular protein transport"/>
    <property type="evidence" value="ECO:0007669"/>
    <property type="project" value="InterPro"/>
</dbReference>
<keyword evidence="10" id="KW-1185">Reference proteome</keyword>
<comment type="caution">
    <text evidence="9">The sequence shown here is derived from an EMBL/GenBank/DDBJ whole genome shotgun (WGS) entry which is preliminary data.</text>
</comment>
<protein>
    <submittedName>
        <fullName evidence="9">Uncharacterized protein</fullName>
    </submittedName>
</protein>
<reference evidence="9 10" key="1">
    <citation type="submission" date="2017-06" db="EMBL/GenBank/DDBJ databases">
        <title>A platform for efficient transgenesis in Macrostomum lignano, a flatworm model organism for stem cell research.</title>
        <authorList>
            <person name="Berezikov E."/>
        </authorList>
    </citation>
    <scope>NUCLEOTIDE SEQUENCE [LARGE SCALE GENOMIC DNA]</scope>
    <source>
        <strain evidence="9">DV1</strain>
        <tissue evidence="9">Whole organism</tissue>
    </source>
</reference>
<evidence type="ECO:0000256" key="1">
    <source>
        <dbReference type="ARBA" id="ARBA00022490"/>
    </source>
</evidence>
<sequence>MGNTGSKLSNNTDEHWSVAAKYKVVGWSAGDGIIHVGPWESTHYDYKGFPVNIYFKHKTHSLSDTVSDSDMKSWCYGFTNMEWKLHSPSEGVIHLEYNGGYVANYKYETRSMFAARMRREKEQRMQGALEQLKQGDREQALFDQNRAEQQKAKQSAMQTENRQKWEILNAERHRALVNFNHKTNDFSRRCEATRQERLAKYEASKKQTETDRAEHFARLQKQARDRTECEQLSLADEQEQANAIRKQRLEDFQRQKVRIASETSEKISSLYKEAQETRARLRAQFEERKSTFQEQMEQKKAQMQQQSSEMQERLQLQHRQLEIGKEELYRELVDREAEIARKIEEQRRHRAEKQRESENLKKTEQFKRQILIELERERAKAMRRQFKSVSYSIQHVRGKSAQGYSNPEVSEASEVMLRDQFEENVEGALMKVLASLSNAIEDDSNQELSVAANVKTISAKDALDLFNRVWKSEGHPFGNDPTSSQLSLLQLLDEKFAQQCLDAANKVFREICFPNLELDIVSYGLLVFVLHSEKSNDIKHEQDFSALRQQLSDTRIALAHMRKLTSETAHNEPSPVTERLLQLLVVAEDVIRLWPIQQDPAAGLKRLRVVLATMLRHAGVSQYLDEKSNTECVVELITSMQHWDPVSMLKLMEFIHTSSTEPDQVREFVKMMVLSRGDPRSLSSPREAITETYIASLKKAQASQKTLDQLLDELKKTGQFDEGQLSELADVVRKVFTYFDSSGLDKALQKLKIWERGKESPLHKILIDLCKAVLKCKGYLPRHTQVFSTAALLNAFKNKASGQVLQILTGEGKSCIVAMSAVGLVRLGQKSVDVVAPSEVLAARDCKEWKDFYKICHVSVDCNIEHEDPKKCYESCIVYGTVSSFAGDTLRHEFQFKDIRGSRGFDSIIVDEVDSLLLDQGVQLTYLAQDAGDMKMLDPIFATIFRATLGCHVLNTAHGGEMVAEQQMTFLYLIKEFFSYDEEFSTLVEQLDLKQLISSEEKQSFLAQNAEPVDLSNFDIKRTIQVLEVSGEFLQNFPSYTIYTFRNAEIEPVRLCQDSSFDFLVQDGGVCNLLFENIDDFKTRKKADILSRIDYSTTILDPKDDAKKKQNEEAQLPIPSHLKQFIDDMLDVWINSALTAGALQPGRDYLLQGGDAVPVDYKHTGVVQENMRWSDGLQQFLQLKHSLQMRPLGLETNFLSNLAFFRRYGKSVFGVSGTLGEEHEKNFMRETYKVQLNYIPPYRERRLVENPGIVTETKSECITKICQLVTQERNRPSLIVCEDINSADLIFEEVTRRCHGVKTKKYVKNEDTKDELQVGPGDVIVATNLAGRGTDVKVSDDAETAGGLHVLVTFLPLNQRVEEQVFGRSGRKGQRGSATLLLSREGLSACFSDCDSVEEMKQVRREASLQELKNHEEFALPEVEFKENLFKCISHLLSEYYHQIKKPPSSGTELEKRWSETDLKLKMDYLKEIWGMHLKKTLCHITDFSIERTAQCIGEVEKMFQEAKSNVESECSLSPFQALKFAEKSVRHEDFERAIDLYTKAINMNSSWSSIAYYNRAYAKIMKGNCDIREVMDDLKDAKARIAETWLAHATWTQLYSGARIQQENASDNDCEEAKKKTPKDQANKQVKEEASQDVRSEAANPQFRQCVARIRIISNYKTQIEKCLENLEEHRRAGDKIIAVSTCIKEIEKEPDSITLDELKSLYHLGHVRFFDVQKKPSYTLAIAVAIFGAFEIALGSALCYCGQVNVGNYFINEGINDIMAGVMGMIQGDFNLKAWLKNKAINIGVSLLTFGFRKVANYLKSSGKFASVAQKVNSAGSTFYTKAASVLNKVIGQNAVKFIKTIMSNPIVQKVTDYAISVAQRKLLDQLIEKLKQDVQSDVKEKCASEAESGKLHDIVLRLTAPLCLVKDQETSKIDLYDFSTLTDSQTKIILQALTAIAHEATDELMSDVKNTAKVIEAINSRLTVLKDEFSQLFKGILSFVRLASVAVDSAAIAEHAKTLNSLVGNTRWTNYC</sequence>
<dbReference type="GO" id="GO:0017038">
    <property type="term" value="P:protein import"/>
    <property type="evidence" value="ECO:0007669"/>
    <property type="project" value="InterPro"/>
</dbReference>
<dbReference type="InterPro" id="IPR027417">
    <property type="entry name" value="P-loop_NTPase"/>
</dbReference>
<feature type="domain" description="SecA family profile" evidence="8">
    <location>
        <begin position="667"/>
        <end position="1413"/>
    </location>
</feature>
<dbReference type="PRINTS" id="PR00906">
    <property type="entry name" value="SECA"/>
</dbReference>
<dbReference type="PANTHER" id="PTHR30612:SF0">
    <property type="entry name" value="CHLOROPLAST PROTEIN-TRANSPORTING ATPASE"/>
    <property type="match status" value="1"/>
</dbReference>
<dbReference type="PROSITE" id="PS51196">
    <property type="entry name" value="SECA_MOTOR_DEAD"/>
    <property type="match status" value="1"/>
</dbReference>
<name>A0A267E6I7_9PLAT</name>
<gene>
    <name evidence="9" type="ORF">BOX15_Mlig033771g1</name>
</gene>
<evidence type="ECO:0000256" key="4">
    <source>
        <dbReference type="SAM" id="Coils"/>
    </source>
</evidence>
<dbReference type="PROSITE" id="PS51194">
    <property type="entry name" value="HELICASE_CTER"/>
    <property type="match status" value="1"/>
</dbReference>
<evidence type="ECO:0000313" key="9">
    <source>
        <dbReference type="EMBL" id="PAA56524.1"/>
    </source>
</evidence>
<evidence type="ECO:0000259" key="7">
    <source>
        <dbReference type="PROSITE" id="PS51194"/>
    </source>
</evidence>
<dbReference type="InterPro" id="IPR014018">
    <property type="entry name" value="SecA_motor_DEAD"/>
</dbReference>
<dbReference type="GO" id="GO:0005524">
    <property type="term" value="F:ATP binding"/>
    <property type="evidence" value="ECO:0007669"/>
    <property type="project" value="InterPro"/>
</dbReference>
<dbReference type="InterPro" id="IPR011115">
    <property type="entry name" value="SecA_DEAD"/>
</dbReference>
<dbReference type="SUPFAM" id="SSF81767">
    <property type="entry name" value="Pre-protein crosslinking domain of SecA"/>
    <property type="match status" value="1"/>
</dbReference>
<dbReference type="Gene3D" id="3.90.1440.10">
    <property type="entry name" value="SecA, preprotein cross-linking domain"/>
    <property type="match status" value="1"/>
</dbReference>
<dbReference type="GO" id="GO:0006605">
    <property type="term" value="P:protein targeting"/>
    <property type="evidence" value="ECO:0007669"/>
    <property type="project" value="InterPro"/>
</dbReference>
<dbReference type="GO" id="GO:0016020">
    <property type="term" value="C:membrane"/>
    <property type="evidence" value="ECO:0007669"/>
    <property type="project" value="InterPro"/>
</dbReference>
<dbReference type="InterPro" id="IPR014001">
    <property type="entry name" value="Helicase_ATP-bd"/>
</dbReference>
<feature type="domain" description="Helicase ATP-binding" evidence="6">
    <location>
        <begin position="794"/>
        <end position="967"/>
    </location>
</feature>
<dbReference type="Proteomes" id="UP000215902">
    <property type="component" value="Unassembled WGS sequence"/>
</dbReference>
<evidence type="ECO:0000259" key="8">
    <source>
        <dbReference type="PROSITE" id="PS51196"/>
    </source>
</evidence>
<keyword evidence="3" id="KW-0811">Translocation</keyword>
<feature type="region of interest" description="Disordered" evidence="5">
    <location>
        <begin position="1610"/>
        <end position="1641"/>
    </location>
</feature>
<evidence type="ECO:0000256" key="2">
    <source>
        <dbReference type="ARBA" id="ARBA00022927"/>
    </source>
</evidence>
<evidence type="ECO:0000256" key="5">
    <source>
        <dbReference type="SAM" id="MobiDB-lite"/>
    </source>
</evidence>
<feature type="compositionally biased region" description="Basic and acidic residues" evidence="5">
    <location>
        <begin position="1616"/>
        <end position="1641"/>
    </location>
</feature>
<feature type="coiled-coil region" evidence="4">
    <location>
        <begin position="235"/>
        <end position="363"/>
    </location>
</feature>
<keyword evidence="1" id="KW-0963">Cytoplasm</keyword>
<dbReference type="InterPro" id="IPR011990">
    <property type="entry name" value="TPR-like_helical_dom_sf"/>
</dbReference>
<dbReference type="OrthoDB" id="10067052at2759"/>
<dbReference type="EMBL" id="NIVC01002610">
    <property type="protein sequence ID" value="PAA56524.1"/>
    <property type="molecule type" value="Genomic_DNA"/>
</dbReference>
<dbReference type="InterPro" id="IPR001650">
    <property type="entry name" value="Helicase_C-like"/>
</dbReference>
<keyword evidence="4" id="KW-0175">Coiled coil</keyword>
<dbReference type="PANTHER" id="PTHR30612">
    <property type="entry name" value="SECA INNER MEMBRANE COMPONENT OF SEC PROTEIN SECRETION SYSTEM"/>
    <property type="match status" value="1"/>
</dbReference>
<keyword evidence="2" id="KW-0813">Transport</keyword>
<dbReference type="PROSITE" id="PS51192">
    <property type="entry name" value="HELICASE_ATP_BIND_1"/>
    <property type="match status" value="1"/>
</dbReference>
<accession>A0A267E6I7</accession>
<dbReference type="InterPro" id="IPR000185">
    <property type="entry name" value="SecA"/>
</dbReference>
<organism evidence="9 10">
    <name type="scientific">Macrostomum lignano</name>
    <dbReference type="NCBI Taxonomy" id="282301"/>
    <lineage>
        <taxon>Eukaryota</taxon>
        <taxon>Metazoa</taxon>
        <taxon>Spiralia</taxon>
        <taxon>Lophotrochozoa</taxon>
        <taxon>Platyhelminthes</taxon>
        <taxon>Rhabditophora</taxon>
        <taxon>Macrostomorpha</taxon>
        <taxon>Macrostomida</taxon>
        <taxon>Macrostomidae</taxon>
        <taxon>Macrostomum</taxon>
    </lineage>
</organism>